<organism evidence="2 3">
    <name type="scientific">Rhizopus stolonifer</name>
    <name type="common">Rhizopus nigricans</name>
    <dbReference type="NCBI Taxonomy" id="4846"/>
    <lineage>
        <taxon>Eukaryota</taxon>
        <taxon>Fungi</taxon>
        <taxon>Fungi incertae sedis</taxon>
        <taxon>Mucoromycota</taxon>
        <taxon>Mucoromycotina</taxon>
        <taxon>Mucoromycetes</taxon>
        <taxon>Mucorales</taxon>
        <taxon>Mucorineae</taxon>
        <taxon>Rhizopodaceae</taxon>
        <taxon>Rhizopus</taxon>
    </lineage>
</organism>
<dbReference type="OrthoDB" id="2448307at2759"/>
<sequence>MAIDATVYQNTAEILVLAVVNCLCAILGALEIVDGYKWLNLLKTTSYPYNYLETASKFEIALSVIILAFAITMCYLSFQMTKEFGWNIYKKIGADVSIQKMYRTFQFFVLCLKVDIFTEFLISLFYLIQFTREAGFSVAMKDADTWVQLIVTILILPFLYFARTAGSTESKPRMIVFIIFQFAVIAHFILVLKDTFQPENNWYTWIVFVFLGIAMDITTMSLGVLCMLNFRKGLHPFVQRGAANKSKFHDLELNKTNTNNTWQIDD</sequence>
<evidence type="ECO:0000256" key="1">
    <source>
        <dbReference type="SAM" id="Phobius"/>
    </source>
</evidence>
<dbReference type="GO" id="GO:0005794">
    <property type="term" value="C:Golgi apparatus"/>
    <property type="evidence" value="ECO:0007669"/>
    <property type="project" value="TreeGrafter"/>
</dbReference>
<evidence type="ECO:0000313" key="2">
    <source>
        <dbReference type="EMBL" id="RCH80059.1"/>
    </source>
</evidence>
<proteinExistence type="predicted"/>
<comment type="caution">
    <text evidence="2">The sequence shown here is derived from an EMBL/GenBank/DDBJ whole genome shotgun (WGS) entry which is preliminary data.</text>
</comment>
<keyword evidence="1" id="KW-0472">Membrane</keyword>
<feature type="transmembrane region" description="Helical" evidence="1">
    <location>
        <begin position="146"/>
        <end position="162"/>
    </location>
</feature>
<feature type="transmembrane region" description="Helical" evidence="1">
    <location>
        <begin position="174"/>
        <end position="192"/>
    </location>
</feature>
<dbReference type="InterPro" id="IPR040410">
    <property type="entry name" value="UPF0658_Golgi"/>
</dbReference>
<reference evidence="2 3" key="1">
    <citation type="journal article" date="2018" name="G3 (Bethesda)">
        <title>Phylogenetic and Phylogenomic Definition of Rhizopus Species.</title>
        <authorList>
            <person name="Gryganskyi A.P."/>
            <person name="Golan J."/>
            <person name="Dolatabadi S."/>
            <person name="Mondo S."/>
            <person name="Robb S."/>
            <person name="Idnurm A."/>
            <person name="Muszewska A."/>
            <person name="Steczkiewicz K."/>
            <person name="Masonjones S."/>
            <person name="Liao H.L."/>
            <person name="Gajdeczka M.T."/>
            <person name="Anike F."/>
            <person name="Vuek A."/>
            <person name="Anishchenko I.M."/>
            <person name="Voigt K."/>
            <person name="de Hoog G.S."/>
            <person name="Smith M.E."/>
            <person name="Heitman J."/>
            <person name="Vilgalys R."/>
            <person name="Stajich J.E."/>
        </authorList>
    </citation>
    <scope>NUCLEOTIDE SEQUENCE [LARGE SCALE GENOMIC DNA]</scope>
    <source>
        <strain evidence="2 3">LSU 92-RS-03</strain>
    </source>
</reference>
<feature type="transmembrane region" description="Helical" evidence="1">
    <location>
        <begin position="12"/>
        <end position="33"/>
    </location>
</feature>
<keyword evidence="3" id="KW-1185">Reference proteome</keyword>
<dbReference type="Proteomes" id="UP000253551">
    <property type="component" value="Unassembled WGS sequence"/>
</dbReference>
<dbReference type="STRING" id="4846.A0A367IR10"/>
<feature type="transmembrane region" description="Helical" evidence="1">
    <location>
        <begin position="107"/>
        <end position="126"/>
    </location>
</feature>
<gene>
    <name evidence="2" type="ORF">CU098_006487</name>
</gene>
<protein>
    <submittedName>
        <fullName evidence="2">Uncharacterized protein</fullName>
    </submittedName>
</protein>
<keyword evidence="1" id="KW-1133">Transmembrane helix</keyword>
<feature type="transmembrane region" description="Helical" evidence="1">
    <location>
        <begin position="60"/>
        <end position="78"/>
    </location>
</feature>
<keyword evidence="1" id="KW-0812">Transmembrane</keyword>
<name>A0A367IR10_RHIST</name>
<feature type="transmembrane region" description="Helical" evidence="1">
    <location>
        <begin position="204"/>
        <end position="230"/>
    </location>
</feature>
<accession>A0A367IR10</accession>
<evidence type="ECO:0000313" key="3">
    <source>
        <dbReference type="Proteomes" id="UP000253551"/>
    </source>
</evidence>
<dbReference type="AlphaFoldDB" id="A0A367IR10"/>
<dbReference type="PANTHER" id="PTHR34391:SF1">
    <property type="entry name" value="UPF0658 GOLGI APPARATUS MEMBRANE PROTEIN C1952.10C-RELATED"/>
    <property type="match status" value="1"/>
</dbReference>
<dbReference type="EMBL" id="PJQM01006205">
    <property type="protein sequence ID" value="RCH80059.1"/>
    <property type="molecule type" value="Genomic_DNA"/>
</dbReference>
<dbReference type="PANTHER" id="PTHR34391">
    <property type="entry name" value="UPF0658 GOLGI APPARATUS MEMBRANE PROTEIN C1952.10C-RELATED"/>
    <property type="match status" value="1"/>
</dbReference>